<comment type="caution">
    <text evidence="2">The sequence shown here is derived from an EMBL/GenBank/DDBJ whole genome shotgun (WGS) entry which is preliminary data.</text>
</comment>
<dbReference type="PANTHER" id="PTHR45036">
    <property type="entry name" value="METHYLTRANSFERASE LIKE 7B"/>
    <property type="match status" value="1"/>
</dbReference>
<dbReference type="EMBL" id="CAJNNW010036826">
    <property type="protein sequence ID" value="CAE8737831.1"/>
    <property type="molecule type" value="Genomic_DNA"/>
</dbReference>
<dbReference type="SUPFAM" id="SSF53335">
    <property type="entry name" value="S-adenosyl-L-methionine-dependent methyltransferases"/>
    <property type="match status" value="1"/>
</dbReference>
<evidence type="ECO:0000313" key="2">
    <source>
        <dbReference type="EMBL" id="CAE8737831.1"/>
    </source>
</evidence>
<dbReference type="Pfam" id="PF08241">
    <property type="entry name" value="Methyltransf_11"/>
    <property type="match status" value="1"/>
</dbReference>
<dbReference type="PANTHER" id="PTHR45036:SF1">
    <property type="entry name" value="METHYLTRANSFERASE LIKE 7A"/>
    <property type="match status" value="1"/>
</dbReference>
<reference evidence="2" key="1">
    <citation type="submission" date="2021-02" db="EMBL/GenBank/DDBJ databases">
        <authorList>
            <person name="Dougan E. K."/>
            <person name="Rhodes N."/>
            <person name="Thang M."/>
            <person name="Chan C."/>
        </authorList>
    </citation>
    <scope>NUCLEOTIDE SEQUENCE</scope>
</reference>
<dbReference type="GO" id="GO:0008757">
    <property type="term" value="F:S-adenosylmethionine-dependent methyltransferase activity"/>
    <property type="evidence" value="ECO:0007669"/>
    <property type="project" value="InterPro"/>
</dbReference>
<accession>A0A813LTH7</accession>
<feature type="domain" description="Methyltransferase type 11" evidence="1">
    <location>
        <begin position="70"/>
        <end position="175"/>
    </location>
</feature>
<dbReference type="CDD" id="cd02440">
    <property type="entry name" value="AdoMet_MTases"/>
    <property type="match status" value="1"/>
</dbReference>
<proteinExistence type="predicted"/>
<sequence length="209" mass="22428">KPALAEAQLAMTPDIKVQEFYPLDKSMDAGFANFMATGMESYEQAVAPMKRELFKRLLGSIPPQGATVVEVGMGTFPNAVYFGTKGAPTGMDIIGVDPNDGMKGFAKDNAKKAGLMEPSKKNSLRVVHGVAEALPFETASADAVVCTLTLCSVYNPKQAVAEIKRVLKPGGVFLFHEHVLSETNPAFAKEQRCQCTTITTTIIITVTII</sequence>
<gene>
    <name evidence="2" type="ORF">PGLA2088_LOCUS48928</name>
</gene>
<organism evidence="2 3">
    <name type="scientific">Polarella glacialis</name>
    <name type="common">Dinoflagellate</name>
    <dbReference type="NCBI Taxonomy" id="89957"/>
    <lineage>
        <taxon>Eukaryota</taxon>
        <taxon>Sar</taxon>
        <taxon>Alveolata</taxon>
        <taxon>Dinophyceae</taxon>
        <taxon>Suessiales</taxon>
        <taxon>Suessiaceae</taxon>
        <taxon>Polarella</taxon>
    </lineage>
</organism>
<dbReference type="Gene3D" id="3.40.50.150">
    <property type="entry name" value="Vaccinia Virus protein VP39"/>
    <property type="match status" value="1"/>
</dbReference>
<dbReference type="InterPro" id="IPR052356">
    <property type="entry name" value="Thiol_S-MT"/>
</dbReference>
<dbReference type="InterPro" id="IPR013216">
    <property type="entry name" value="Methyltransf_11"/>
</dbReference>
<dbReference type="InterPro" id="IPR029063">
    <property type="entry name" value="SAM-dependent_MTases_sf"/>
</dbReference>
<evidence type="ECO:0000259" key="1">
    <source>
        <dbReference type="Pfam" id="PF08241"/>
    </source>
</evidence>
<protein>
    <recommendedName>
        <fullName evidence="1">Methyltransferase type 11 domain-containing protein</fullName>
    </recommendedName>
</protein>
<name>A0A813LTH7_POLGL</name>
<dbReference type="Proteomes" id="UP000626109">
    <property type="component" value="Unassembled WGS sequence"/>
</dbReference>
<evidence type="ECO:0000313" key="3">
    <source>
        <dbReference type="Proteomes" id="UP000626109"/>
    </source>
</evidence>
<feature type="non-terminal residue" evidence="2">
    <location>
        <position position="209"/>
    </location>
</feature>
<dbReference type="AlphaFoldDB" id="A0A813LTH7"/>